<evidence type="ECO:0000256" key="3">
    <source>
        <dbReference type="SAM" id="MobiDB-lite"/>
    </source>
</evidence>
<dbReference type="PANTHER" id="PTHR40621:SF6">
    <property type="entry name" value="AP-1-LIKE TRANSCRIPTION FACTOR YAP1-RELATED"/>
    <property type="match status" value="1"/>
</dbReference>
<feature type="region of interest" description="Disordered" evidence="3">
    <location>
        <begin position="1"/>
        <end position="27"/>
    </location>
</feature>
<feature type="region of interest" description="Disordered" evidence="3">
    <location>
        <begin position="177"/>
        <end position="227"/>
    </location>
</feature>
<dbReference type="PROSITE" id="PS00036">
    <property type="entry name" value="BZIP_BASIC"/>
    <property type="match status" value="1"/>
</dbReference>
<organism evidence="5 6">
    <name type="scientific">Passalora fulva</name>
    <name type="common">Tomato leaf mold</name>
    <name type="synonym">Cladosporium fulvum</name>
    <dbReference type="NCBI Taxonomy" id="5499"/>
    <lineage>
        <taxon>Eukaryota</taxon>
        <taxon>Fungi</taxon>
        <taxon>Dikarya</taxon>
        <taxon>Ascomycota</taxon>
        <taxon>Pezizomycotina</taxon>
        <taxon>Dothideomycetes</taxon>
        <taxon>Dothideomycetidae</taxon>
        <taxon>Mycosphaerellales</taxon>
        <taxon>Mycosphaerellaceae</taxon>
        <taxon>Fulvia</taxon>
    </lineage>
</organism>
<dbReference type="SUPFAM" id="SSF57959">
    <property type="entry name" value="Leucine zipper domain"/>
    <property type="match status" value="1"/>
</dbReference>
<feature type="domain" description="BZIP" evidence="4">
    <location>
        <begin position="115"/>
        <end position="130"/>
    </location>
</feature>
<dbReference type="AlphaFoldDB" id="A0A9Q8PH29"/>
<comment type="subcellular location">
    <subcellularLocation>
        <location evidence="1">Nucleus</location>
    </subcellularLocation>
</comment>
<name>A0A9Q8PH29_PASFU</name>
<dbReference type="OrthoDB" id="10632764at2759"/>
<protein>
    <recommendedName>
        <fullName evidence="4">BZIP domain-containing protein</fullName>
    </recommendedName>
</protein>
<dbReference type="GO" id="GO:0090575">
    <property type="term" value="C:RNA polymerase II transcription regulator complex"/>
    <property type="evidence" value="ECO:0007669"/>
    <property type="project" value="TreeGrafter"/>
</dbReference>
<dbReference type="CDD" id="cd14688">
    <property type="entry name" value="bZIP_YAP"/>
    <property type="match status" value="1"/>
</dbReference>
<dbReference type="SMART" id="SM00338">
    <property type="entry name" value="BRLZ"/>
    <property type="match status" value="1"/>
</dbReference>
<reference evidence="5" key="2">
    <citation type="journal article" date="2022" name="Microb. Genom.">
        <title>A chromosome-scale genome assembly of the tomato pathogen Cladosporium fulvum reveals a compartmentalized genome architecture and the presence of a dispensable chromosome.</title>
        <authorList>
            <person name="Zaccaron A.Z."/>
            <person name="Chen L.H."/>
            <person name="Samaras A."/>
            <person name="Stergiopoulos I."/>
        </authorList>
    </citation>
    <scope>NUCLEOTIDE SEQUENCE</scope>
    <source>
        <strain evidence="5">Race5_Kim</strain>
    </source>
</reference>
<dbReference type="Proteomes" id="UP000756132">
    <property type="component" value="Chromosome 9"/>
</dbReference>
<evidence type="ECO:0000313" key="6">
    <source>
        <dbReference type="Proteomes" id="UP000756132"/>
    </source>
</evidence>
<dbReference type="KEGG" id="ffu:CLAFUR5_08818"/>
<keyword evidence="2" id="KW-0539">Nucleus</keyword>
<dbReference type="InterPro" id="IPR046347">
    <property type="entry name" value="bZIP_sf"/>
</dbReference>
<dbReference type="InterPro" id="IPR004827">
    <property type="entry name" value="bZIP"/>
</dbReference>
<evidence type="ECO:0000256" key="2">
    <source>
        <dbReference type="ARBA" id="ARBA00023242"/>
    </source>
</evidence>
<reference evidence="5" key="1">
    <citation type="submission" date="2021-12" db="EMBL/GenBank/DDBJ databases">
        <authorList>
            <person name="Zaccaron A."/>
            <person name="Stergiopoulos I."/>
        </authorList>
    </citation>
    <scope>NUCLEOTIDE SEQUENCE</scope>
    <source>
        <strain evidence="5">Race5_Kim</strain>
    </source>
</reference>
<dbReference type="GO" id="GO:0001228">
    <property type="term" value="F:DNA-binding transcription activator activity, RNA polymerase II-specific"/>
    <property type="evidence" value="ECO:0007669"/>
    <property type="project" value="TreeGrafter"/>
</dbReference>
<evidence type="ECO:0000313" key="5">
    <source>
        <dbReference type="EMBL" id="UJO22294.1"/>
    </source>
</evidence>
<accession>A0A9Q8PH29</accession>
<dbReference type="GeneID" id="71988696"/>
<feature type="compositionally biased region" description="Acidic residues" evidence="3">
    <location>
        <begin position="186"/>
        <end position="198"/>
    </location>
</feature>
<dbReference type="Gene3D" id="1.20.5.170">
    <property type="match status" value="1"/>
</dbReference>
<gene>
    <name evidence="5" type="ORF">CLAFUR5_08818</name>
</gene>
<dbReference type="EMBL" id="CP090171">
    <property type="protein sequence ID" value="UJO22294.1"/>
    <property type="molecule type" value="Genomic_DNA"/>
</dbReference>
<feature type="region of interest" description="Disordered" evidence="3">
    <location>
        <begin position="56"/>
        <end position="135"/>
    </location>
</feature>
<feature type="compositionally biased region" description="Polar residues" evidence="3">
    <location>
        <begin position="1"/>
        <end position="25"/>
    </location>
</feature>
<feature type="compositionally biased region" description="Basic residues" evidence="3">
    <location>
        <begin position="114"/>
        <end position="133"/>
    </location>
</feature>
<evidence type="ECO:0000256" key="1">
    <source>
        <dbReference type="ARBA" id="ARBA00004123"/>
    </source>
</evidence>
<feature type="compositionally biased region" description="Polar residues" evidence="3">
    <location>
        <begin position="91"/>
        <end position="101"/>
    </location>
</feature>
<keyword evidence="6" id="KW-1185">Reference proteome</keyword>
<proteinExistence type="predicted"/>
<dbReference type="PANTHER" id="PTHR40621">
    <property type="entry name" value="TRANSCRIPTION FACTOR KAPC-RELATED"/>
    <property type="match status" value="1"/>
</dbReference>
<feature type="compositionally biased region" description="Polar residues" evidence="3">
    <location>
        <begin position="56"/>
        <end position="83"/>
    </location>
</feature>
<dbReference type="InterPro" id="IPR050936">
    <property type="entry name" value="AP-1-like"/>
</dbReference>
<evidence type="ECO:0000259" key="4">
    <source>
        <dbReference type="PROSITE" id="PS00036"/>
    </source>
</evidence>
<sequence length="227" mass="25488">MNTSQWTTSPANMNDNASPPRTVQPETACFTTDAEVYWPEWQCYYDEGLDAQTASSMMCATNERQPEPQSQWPTQSNPPSASRSPVEVATASPSPTFSMNGKSPGESAPDGRVLKRKAQNRAAQRAHRERQRVRVSGLHDKIERLQDRCKQLQARNQMFEALFQRFFRDGVSLLGSRNSTEPLELTFDDTSSDDEGDEPDCRVNKASTDPDSQRRRRKPEIGSSASI</sequence>
<dbReference type="RefSeq" id="XP_047766660.1">
    <property type="nucleotide sequence ID" value="XM_047907966.1"/>
</dbReference>
<dbReference type="GO" id="GO:0000976">
    <property type="term" value="F:transcription cis-regulatory region binding"/>
    <property type="evidence" value="ECO:0007669"/>
    <property type="project" value="InterPro"/>
</dbReference>